<evidence type="ECO:0000313" key="3">
    <source>
        <dbReference type="Proteomes" id="UP000006833"/>
    </source>
</evidence>
<accession>A8LRU2</accession>
<dbReference type="EMBL" id="CP000830">
    <property type="protein sequence ID" value="ABV92649.1"/>
    <property type="molecule type" value="Genomic_DNA"/>
</dbReference>
<gene>
    <name evidence="2" type="ordered locus">Dshi_0904</name>
</gene>
<reference evidence="3" key="1">
    <citation type="journal article" date="2010" name="ISME J.">
        <title>The complete genome sequence of the algal symbiont Dinoroseobacter shibae: a hitchhiker's guide to life in the sea.</title>
        <authorList>
            <person name="Wagner-Dobler I."/>
            <person name="Ballhausen B."/>
            <person name="Berger M."/>
            <person name="Brinkhoff T."/>
            <person name="Buchholz I."/>
            <person name="Bunk B."/>
            <person name="Cypionka H."/>
            <person name="Daniel R."/>
            <person name="Drepper T."/>
            <person name="Gerdts G."/>
            <person name="Hahnke S."/>
            <person name="Han C."/>
            <person name="Jahn D."/>
            <person name="Kalhoefer D."/>
            <person name="Kiss H."/>
            <person name="Klenk H.P."/>
            <person name="Kyrpides N."/>
            <person name="Liebl W."/>
            <person name="Liesegang H."/>
            <person name="Meincke L."/>
            <person name="Pati A."/>
            <person name="Petersen J."/>
            <person name="Piekarski T."/>
            <person name="Pommerenke C."/>
            <person name="Pradella S."/>
            <person name="Pukall R."/>
            <person name="Rabus R."/>
            <person name="Stackebrandt E."/>
            <person name="Thole S."/>
            <person name="Thompson L."/>
            <person name="Tielen P."/>
            <person name="Tomasch J."/>
            <person name="von Jan M."/>
            <person name="Wanphrut N."/>
            <person name="Wichels A."/>
            <person name="Zech H."/>
            <person name="Simon M."/>
        </authorList>
    </citation>
    <scope>NUCLEOTIDE SEQUENCE [LARGE SCALE GENOMIC DNA]</scope>
    <source>
        <strain evidence="3">DSM 16493 / NCIMB 14021 / DFL 12</strain>
    </source>
</reference>
<protein>
    <submittedName>
        <fullName evidence="2">Uncharacterized protein</fullName>
    </submittedName>
</protein>
<organism evidence="2 3">
    <name type="scientific">Dinoroseobacter shibae (strain DSM 16493 / NCIMB 14021 / DFL 12)</name>
    <dbReference type="NCBI Taxonomy" id="398580"/>
    <lineage>
        <taxon>Bacteria</taxon>
        <taxon>Pseudomonadati</taxon>
        <taxon>Pseudomonadota</taxon>
        <taxon>Alphaproteobacteria</taxon>
        <taxon>Rhodobacterales</taxon>
        <taxon>Roseobacteraceae</taxon>
        <taxon>Dinoroseobacter</taxon>
    </lineage>
</organism>
<dbReference type="KEGG" id="dsh:Dshi_0904"/>
<dbReference type="eggNOG" id="ENOG5033U27">
    <property type="taxonomic scope" value="Bacteria"/>
</dbReference>
<dbReference type="STRING" id="398580.Dshi_0904"/>
<feature type="region of interest" description="Disordered" evidence="1">
    <location>
        <begin position="268"/>
        <end position="289"/>
    </location>
</feature>
<dbReference type="HOGENOM" id="CLU_962193_0_0_5"/>
<sequence length="289" mass="31112">MLLLGLALPLRAEPIKVLYFNGTHHHPTHTRQMRQDMSDWLNSSEKGQTFRSTYVLAERTGVLAEALTAHPDTVVLVLDLMNRSSVIGQADRAALQQFYASGRQALMLDGSFGIRNMRISRAPEVAFPGSESSSGALLANQITALAKAGGGILIGTDHEGWQTGANAALRALIPDAQFRGTTNPSTDGQFLGDVLLTGFMPVKPIVLLRHWESVPNQGEAPVGTFNSFTGAPLQLYSLVEAADKPGGGRKRPYISASFDPGEARYDIDSEVAPEPALPDNMPTRKGPPR</sequence>
<proteinExistence type="predicted"/>
<dbReference type="AlphaFoldDB" id="A8LRU2"/>
<evidence type="ECO:0000256" key="1">
    <source>
        <dbReference type="SAM" id="MobiDB-lite"/>
    </source>
</evidence>
<evidence type="ECO:0000313" key="2">
    <source>
        <dbReference type="EMBL" id="ABV92649.1"/>
    </source>
</evidence>
<keyword evidence="3" id="KW-1185">Reference proteome</keyword>
<name>A8LRU2_DINSH</name>
<dbReference type="Proteomes" id="UP000006833">
    <property type="component" value="Chromosome"/>
</dbReference>